<gene>
    <name evidence="3" type="ORF">FY528_04965</name>
</gene>
<dbReference type="Pfam" id="PF04738">
    <property type="entry name" value="Lant_dehydr_N"/>
    <property type="match status" value="1"/>
</dbReference>
<evidence type="ECO:0008006" key="5">
    <source>
        <dbReference type="Google" id="ProtNLM"/>
    </source>
</evidence>
<dbReference type="RefSeq" id="WP_149069886.1">
    <property type="nucleotide sequence ID" value="NZ_VTHL01000003.1"/>
</dbReference>
<evidence type="ECO:0000259" key="2">
    <source>
        <dbReference type="Pfam" id="PF14028"/>
    </source>
</evidence>
<keyword evidence="4" id="KW-1185">Reference proteome</keyword>
<dbReference type="NCBIfam" id="TIGR03891">
    <property type="entry name" value="thiopep_ocin"/>
    <property type="match status" value="1"/>
</dbReference>
<comment type="caution">
    <text evidence="3">The sequence shown here is derived from an EMBL/GenBank/DDBJ whole genome shotgun (WGS) entry which is preliminary data.</text>
</comment>
<dbReference type="InterPro" id="IPR023809">
    <property type="entry name" value="Thiopep_bacteriocin_synth_dom"/>
</dbReference>
<dbReference type="Proteomes" id="UP000322791">
    <property type="component" value="Unassembled WGS sequence"/>
</dbReference>
<feature type="domain" description="Thiopeptide-type bacteriocin biosynthesis" evidence="2">
    <location>
        <begin position="764"/>
        <end position="1036"/>
    </location>
</feature>
<feature type="domain" description="Lantibiotic dehydratase N-terminal" evidence="1">
    <location>
        <begin position="34"/>
        <end position="692"/>
    </location>
</feature>
<name>A0A5D6VD33_9BACT</name>
<proteinExistence type="predicted"/>
<accession>A0A5D6VD33</accession>
<dbReference type="AlphaFoldDB" id="A0A5D6VD33"/>
<dbReference type="EMBL" id="VTHL01000003">
    <property type="protein sequence ID" value="TYZ12648.1"/>
    <property type="molecule type" value="Genomic_DNA"/>
</dbReference>
<reference evidence="3 4" key="1">
    <citation type="submission" date="2019-08" db="EMBL/GenBank/DDBJ databases">
        <authorList>
            <person name="Seo M.-J."/>
        </authorList>
    </citation>
    <scope>NUCLEOTIDE SEQUENCE [LARGE SCALE GENOMIC DNA]</scope>
    <source>
        <strain evidence="3 4">KIGAM108</strain>
    </source>
</reference>
<protein>
    <recommendedName>
        <fullName evidence="5">Lantibiotic dehydratase</fullName>
    </recommendedName>
</protein>
<evidence type="ECO:0000259" key="1">
    <source>
        <dbReference type="Pfam" id="PF04738"/>
    </source>
</evidence>
<organism evidence="3 4">
    <name type="scientific">Hymenobacter lutimineralis</name>
    <dbReference type="NCBI Taxonomy" id="2606448"/>
    <lineage>
        <taxon>Bacteria</taxon>
        <taxon>Pseudomonadati</taxon>
        <taxon>Bacteroidota</taxon>
        <taxon>Cytophagia</taxon>
        <taxon>Cytophagales</taxon>
        <taxon>Hymenobacteraceae</taxon>
        <taxon>Hymenobacter</taxon>
    </lineage>
</organism>
<dbReference type="Pfam" id="PF14028">
    <property type="entry name" value="Lant_dehydr_C"/>
    <property type="match status" value="1"/>
</dbReference>
<evidence type="ECO:0000313" key="3">
    <source>
        <dbReference type="EMBL" id="TYZ12648.1"/>
    </source>
</evidence>
<evidence type="ECO:0000313" key="4">
    <source>
        <dbReference type="Proteomes" id="UP000322791"/>
    </source>
</evidence>
<sequence>MLSHCGFFFLRSPVLPFEVINNLSVSSALKLYHDPFVKEALFVASPALYEVLERWRKGELTDTKELDKLEVTLAKYLLRMGYRSTPFGLFAGVSRGEVATTTNIEFVTRDAYRKHVRLDMDYLCALALSIARDPSVRAHLTYFPNTTLYQTGDSLRLVEYRVFNRHRSHHLINLDANEYLQKALHIAKNGATVATLVEQLADEEISPADAVDFVHELLDSQILISKLEPTVTGKDYLLSITDTIASAPGSEQLVRQLQTLRAALLTLSTLPSIEAVQGYKDLEQLLKPLGVSYELGQLFQVDLRKPTIACSLNQGVFEELQRALRFLLRINRPNQEKNLTRFSEAFQTRYEGQEVALPLVLDAEMGLGYPFQQGNSTDHTPLLAEVLLENSPSESATFRWNAWSKFVLDAYLGVISRQEVVLRLDALDLSGFMEPEDRAEVLPFSLYSMISVLASSPQAVDDGAYTILYHGLDGPSAANYLGRFCYLDEQLTSDVKACLAREASNYPEAVLAEVAHINQSRAGNVIIRPVLREYEIPILVQSGVDENHTLPLHDLLLSFRNGRLVLQSKKLGREVIPRMSSAHNHFFNTLPAYHFLCDLQWQGAPVHAKWDWGPVGKADFLPRVEYGKVILSRAQWTLTEGELKPIKNVQPETALGLLQELRIKHRIPQWVSLRESDNELPLDLKNPLSVRVFQALIKTKDRITVQECLLNQQQTFVQGQNQSFNNEIVVPLQSTSNVPTQPVRAPKSAWQNTQPRSFGMGSEWAYFKIYCGVKTADHVLTEYMQPLAEALKAEGIIDRWFFIRYNDPGHHLRIRFHGQGTFYAPLIKCIHQVLQPLAATMQIESYCAETYKPEIERYGALTMAASETLFWRDSEAVTSIISQLDPGDSGDELRWLIAMRGTDALLQDFGLTLEDKKTFFHSLQDHFKKEFNAHSALTKKSLGNRYRKERARIEEIMSATLNPESELFPVLEALAIRSRTWQPAVEVIVAAHRSKQLEVQYFGLLESYVHMFLNRLFRSKQRVQEMVLYDFLYQFYTSALAKERRAVPAALKLEKL</sequence>
<dbReference type="InterPro" id="IPR006827">
    <property type="entry name" value="Lant_deHydtase_N"/>
</dbReference>